<gene>
    <name evidence="3" type="ORF">ACG0Z3_07470</name>
</gene>
<evidence type="ECO:0000313" key="3">
    <source>
        <dbReference type="EMBL" id="MFG6440519.1"/>
    </source>
</evidence>
<dbReference type="Pfam" id="PF05272">
    <property type="entry name" value="VapE-like_dom"/>
    <property type="match status" value="1"/>
</dbReference>
<proteinExistence type="predicted"/>
<feature type="region of interest" description="Disordered" evidence="1">
    <location>
        <begin position="1"/>
        <end position="38"/>
    </location>
</feature>
<name>A0ABW7FH12_9BURK</name>
<accession>A0ABW7FH12</accession>
<sequence length="484" mass="53303">MQLNSQNPSGSDTLSASDERPAETSPVNNSAITNVASNGGTCDQRADIAVGADVVQRLAEAPATAAPRPAPFCLDKQKALPFDSFPHKPVNGNRNLPTTIANVSHVLTDCGIKVGYDVISKRLTFAIPGLELSADSGDTAVTEIISLLQMNGLMVGPAREFIAAIGDRNRFNPAADWIKSRLWDGIDRLPEILATVKVAESYPTQLRDALMRRWLLSVVAAALVPDGFRSRGVLTFQGPQGIGKTSWLMSLVPESLRAKLVKIDHHLDASNKDSILGAISHLIVEIGELDSSFKKDVARLKGFLTATHDKVRRPYGRDESEYSRRTVFAATVNETNFLVDMTGNTRWWTIEAVSLNFQHGIDMQQLFAQLAVALEAGEQWWLTSEEEQLLDQQNATYLAVSVVRDRLSQYLDFVGQAKKAPEMKHVTATQILERIGFKSPNTAQVREAMPIFKAQFGPRKKISGKEGWKLPIRDDFVNVEQGRD</sequence>
<dbReference type="Proteomes" id="UP001606301">
    <property type="component" value="Unassembled WGS sequence"/>
</dbReference>
<dbReference type="RefSeq" id="WP_394396654.1">
    <property type="nucleotide sequence ID" value="NZ_JBIGHW010000003.1"/>
</dbReference>
<evidence type="ECO:0000256" key="1">
    <source>
        <dbReference type="SAM" id="MobiDB-lite"/>
    </source>
</evidence>
<comment type="caution">
    <text evidence="3">The sequence shown here is derived from an EMBL/GenBank/DDBJ whole genome shotgun (WGS) entry which is preliminary data.</text>
</comment>
<feature type="compositionally biased region" description="Polar residues" evidence="1">
    <location>
        <begin position="1"/>
        <end position="16"/>
    </location>
</feature>
<evidence type="ECO:0000259" key="2">
    <source>
        <dbReference type="Pfam" id="PF05272"/>
    </source>
</evidence>
<feature type="compositionally biased region" description="Polar residues" evidence="1">
    <location>
        <begin position="25"/>
        <end position="38"/>
    </location>
</feature>
<protein>
    <submittedName>
        <fullName evidence="3">VapE domain-containing protein</fullName>
    </submittedName>
</protein>
<dbReference type="PANTHER" id="PTHR34985:SF1">
    <property type="entry name" value="SLR0554 PROTEIN"/>
    <property type="match status" value="1"/>
</dbReference>
<feature type="domain" description="Virulence-associated protein E-like" evidence="2">
    <location>
        <begin position="180"/>
        <end position="397"/>
    </location>
</feature>
<evidence type="ECO:0000313" key="4">
    <source>
        <dbReference type="Proteomes" id="UP001606301"/>
    </source>
</evidence>
<dbReference type="EMBL" id="JBIGHW010000003">
    <property type="protein sequence ID" value="MFG6440519.1"/>
    <property type="molecule type" value="Genomic_DNA"/>
</dbReference>
<reference evidence="3 4" key="1">
    <citation type="submission" date="2024-08" db="EMBL/GenBank/DDBJ databases">
        <authorList>
            <person name="Lu H."/>
        </authorList>
    </citation>
    <scope>NUCLEOTIDE SEQUENCE [LARGE SCALE GENOMIC DNA]</scope>
    <source>
        <strain evidence="3 4">LKC17W</strain>
    </source>
</reference>
<dbReference type="PANTHER" id="PTHR34985">
    <property type="entry name" value="SLR0554 PROTEIN"/>
    <property type="match status" value="1"/>
</dbReference>
<keyword evidence="4" id="KW-1185">Reference proteome</keyword>
<organism evidence="3 4">
    <name type="scientific">Pelomonas margarita</name>
    <dbReference type="NCBI Taxonomy" id="3299031"/>
    <lineage>
        <taxon>Bacteria</taxon>
        <taxon>Pseudomonadati</taxon>
        <taxon>Pseudomonadota</taxon>
        <taxon>Betaproteobacteria</taxon>
        <taxon>Burkholderiales</taxon>
        <taxon>Sphaerotilaceae</taxon>
        <taxon>Roseateles</taxon>
    </lineage>
</organism>
<dbReference type="InterPro" id="IPR007936">
    <property type="entry name" value="VapE-like_dom"/>
</dbReference>